<organism evidence="1">
    <name type="scientific">bacterium 19GA11TI05</name>
    <dbReference type="NCBI Taxonomy" id="2920688"/>
    <lineage>
        <taxon>Bacteria</taxon>
    </lineage>
</organism>
<reference evidence="1" key="1">
    <citation type="submission" date="2022-03" db="EMBL/GenBank/DDBJ databases">
        <title>Sea Food Isolates.</title>
        <authorList>
            <person name="Li c."/>
        </authorList>
    </citation>
    <scope>NUCLEOTIDE SEQUENCE</scope>
    <source>
        <strain evidence="1">19GA11TI05</strain>
    </source>
</reference>
<sequence>MKISIATEDILTEEVMVKILSSVSDVDIPFKLGKKGCGYLKKNIDKFNELSYRHNVLVVFDSDLQTNINEFRSSIEKEIKNKSRSLDIIIPVREIESWILADREGLSAFLNISGDKLCRSPDDLLDPKEKIISLAKLSKNADIRKGIPPKKGAASKVGLSYNTLLTRFVQESWDIDRAKVHSPSLRTALMTINRIVSQVDS</sequence>
<protein>
    <submittedName>
        <fullName evidence="1">DUF4276 family protein</fullName>
    </submittedName>
</protein>
<dbReference type="EMBL" id="CP095362">
    <property type="protein sequence ID" value="XAG64019.1"/>
    <property type="molecule type" value="Genomic_DNA"/>
</dbReference>
<accession>A0AAU6TR17</accession>
<proteinExistence type="predicted"/>
<gene>
    <name evidence="1" type="ORF">MRM81_10950</name>
</gene>
<dbReference type="AlphaFoldDB" id="A0AAU6TR17"/>
<name>A0AAU6TR17_UNCXX</name>
<evidence type="ECO:0000313" key="1">
    <source>
        <dbReference type="EMBL" id="XAG64019.1"/>
    </source>
</evidence>